<feature type="transmembrane region" description="Helical" evidence="8">
    <location>
        <begin position="188"/>
        <end position="215"/>
    </location>
</feature>
<evidence type="ECO:0000259" key="9">
    <source>
        <dbReference type="PROSITE" id="PS50928"/>
    </source>
</evidence>
<feature type="transmembrane region" description="Helical" evidence="8">
    <location>
        <begin position="24"/>
        <end position="46"/>
    </location>
</feature>
<dbReference type="SUPFAM" id="SSF161098">
    <property type="entry name" value="MetI-like"/>
    <property type="match status" value="1"/>
</dbReference>
<comment type="subcellular location">
    <subcellularLocation>
        <location evidence="1 8">Cell membrane</location>
        <topology evidence="1 8">Multi-pass membrane protein</topology>
    </subcellularLocation>
</comment>
<keyword evidence="7 8" id="KW-0472">Membrane</keyword>
<accession>F2NQ34</accession>
<feature type="domain" description="ABC transmembrane type-1" evidence="9">
    <location>
        <begin position="190"/>
        <end position="395"/>
    </location>
</feature>
<evidence type="ECO:0000313" key="11">
    <source>
        <dbReference type="Proteomes" id="UP000007030"/>
    </source>
</evidence>
<dbReference type="EMBL" id="CP002630">
    <property type="protein sequence ID" value="AEB11345.1"/>
    <property type="molecule type" value="Genomic_DNA"/>
</dbReference>
<dbReference type="PANTHER" id="PTHR43470:SF5">
    <property type="entry name" value="PHOSPHATE TRANSPORT SYSTEM PERMEASE PROTEIN PSTA"/>
    <property type="match status" value="1"/>
</dbReference>
<feature type="transmembrane region" description="Helical" evidence="8">
    <location>
        <begin position="305"/>
        <end position="330"/>
    </location>
</feature>
<dbReference type="CDD" id="cd06261">
    <property type="entry name" value="TM_PBP2"/>
    <property type="match status" value="1"/>
</dbReference>
<dbReference type="NCBIfam" id="TIGR00974">
    <property type="entry name" value="3a0107s02c"/>
    <property type="match status" value="1"/>
</dbReference>
<comment type="similarity">
    <text evidence="2 8">Belongs to the binding-protein-dependent transport system permease family. CysTW subfamily.</text>
</comment>
<keyword evidence="11" id="KW-1185">Reference proteome</keyword>
<protein>
    <recommendedName>
        <fullName evidence="8">Phosphate transport system permease protein PstA</fullName>
    </recommendedName>
</protein>
<dbReference type="GO" id="GO:0035435">
    <property type="term" value="P:phosphate ion transmembrane transport"/>
    <property type="evidence" value="ECO:0007669"/>
    <property type="project" value="InterPro"/>
</dbReference>
<name>F2NQ34_MARHT</name>
<gene>
    <name evidence="10" type="ordered locus">Marky_0595</name>
</gene>
<evidence type="ECO:0000256" key="3">
    <source>
        <dbReference type="ARBA" id="ARBA00022448"/>
    </source>
</evidence>
<dbReference type="eggNOG" id="COG0581">
    <property type="taxonomic scope" value="Bacteria"/>
</dbReference>
<dbReference type="Gene3D" id="1.10.3720.10">
    <property type="entry name" value="MetI-like"/>
    <property type="match status" value="1"/>
</dbReference>
<dbReference type="PROSITE" id="PS50928">
    <property type="entry name" value="ABC_TM1"/>
    <property type="match status" value="1"/>
</dbReference>
<keyword evidence="5 8" id="KW-0812">Transmembrane</keyword>
<evidence type="ECO:0000313" key="10">
    <source>
        <dbReference type="EMBL" id="AEB11345.1"/>
    </source>
</evidence>
<feature type="transmembrane region" description="Helical" evidence="8">
    <location>
        <begin position="235"/>
        <end position="255"/>
    </location>
</feature>
<dbReference type="PANTHER" id="PTHR43470">
    <property type="entry name" value="PHOSPHATE TRANSPORT SYSTEM PERMEASE PROTEIN PSTA-RELATED"/>
    <property type="match status" value="1"/>
</dbReference>
<evidence type="ECO:0000256" key="7">
    <source>
        <dbReference type="ARBA" id="ARBA00023136"/>
    </source>
</evidence>
<keyword evidence="3" id="KW-0813">Transport</keyword>
<dbReference type="InterPro" id="IPR005672">
    <property type="entry name" value="Phosphate_PstA"/>
</dbReference>
<dbReference type="OrthoDB" id="9807065at2"/>
<dbReference type="KEGG" id="mhd:Marky_0595"/>
<keyword evidence="4 8" id="KW-1003">Cell membrane</keyword>
<sequence length="407" mass="44634">MNRTPLLASPEEQARARLRRRKGALFGALTFLPVVLALGLIAVLLFDVVTGAVSWQVIEPSRRSSGQTFALTEALTKRQVIALELAARGLTEEEIQAFMNDPEAMRKFEARNRVELMWYTEDGPFRWVVTTSRDKRVANYPLLEGWRRLAEIRSGLEPGQHLVLNPWLDLSFFFRDASRTPLMAGIRAALVGTLWVMALTALISIPVGVGAAIYLEEYAPDNRWTRLIEVNLRNLAGVPSIVYGVLGLSLFVRAWGLGPSVLSAALTLSLLIMPVIVIASREAIRAVPNSLRQAAYGLGATRWQVVSRVVLPSAVPGIVTGVILSVARAIGETAPLLLVGAAAFVPFLPSGPLSEYTVIPVQIYSWVTENDPEFAHVASAGILVLLAVLAVLYSAAFYVRRRFGRKW</sequence>
<evidence type="ECO:0000256" key="5">
    <source>
        <dbReference type="ARBA" id="ARBA00022692"/>
    </source>
</evidence>
<dbReference type="STRING" id="869210.Marky_0595"/>
<keyword evidence="6 8" id="KW-1133">Transmembrane helix</keyword>
<dbReference type="eggNOG" id="COG2197">
    <property type="taxonomic scope" value="Bacteria"/>
</dbReference>
<organism evidence="10 11">
    <name type="scientific">Marinithermus hydrothermalis (strain DSM 14884 / JCM 11576 / T1)</name>
    <dbReference type="NCBI Taxonomy" id="869210"/>
    <lineage>
        <taxon>Bacteria</taxon>
        <taxon>Thermotogati</taxon>
        <taxon>Deinococcota</taxon>
        <taxon>Deinococci</taxon>
        <taxon>Thermales</taxon>
        <taxon>Thermaceae</taxon>
        <taxon>Marinithermus</taxon>
    </lineage>
</organism>
<feature type="transmembrane region" description="Helical" evidence="8">
    <location>
        <begin position="374"/>
        <end position="399"/>
    </location>
</feature>
<dbReference type="GO" id="GO:0005315">
    <property type="term" value="F:phosphate transmembrane transporter activity"/>
    <property type="evidence" value="ECO:0007669"/>
    <property type="project" value="InterPro"/>
</dbReference>
<dbReference type="InterPro" id="IPR035906">
    <property type="entry name" value="MetI-like_sf"/>
</dbReference>
<evidence type="ECO:0000256" key="4">
    <source>
        <dbReference type="ARBA" id="ARBA00022475"/>
    </source>
</evidence>
<reference evidence="10 11" key="1">
    <citation type="journal article" date="2012" name="Stand. Genomic Sci.">
        <title>Complete genome sequence of the aerobic, heterotroph Marinithermus hydrothermalis type strain (T1(T)) from a deep-sea hydrothermal vent chimney.</title>
        <authorList>
            <person name="Copeland A."/>
            <person name="Gu W."/>
            <person name="Yasawong M."/>
            <person name="Lapidus A."/>
            <person name="Lucas S."/>
            <person name="Deshpande S."/>
            <person name="Pagani I."/>
            <person name="Tapia R."/>
            <person name="Cheng J.F."/>
            <person name="Goodwin L.A."/>
            <person name="Pitluck S."/>
            <person name="Liolios K."/>
            <person name="Ivanova N."/>
            <person name="Mavromatis K."/>
            <person name="Mikhailova N."/>
            <person name="Pati A."/>
            <person name="Chen A."/>
            <person name="Palaniappan K."/>
            <person name="Land M."/>
            <person name="Pan C."/>
            <person name="Brambilla E.M."/>
            <person name="Rohde M."/>
            <person name="Tindall B.J."/>
            <person name="Sikorski J."/>
            <person name="Goker M."/>
            <person name="Detter J.C."/>
            <person name="Bristow J."/>
            <person name="Eisen J.A."/>
            <person name="Markowitz V."/>
            <person name="Hugenholtz P."/>
            <person name="Kyrpides N.C."/>
            <person name="Klenk H.P."/>
            <person name="Woyke T."/>
        </authorList>
    </citation>
    <scope>NUCLEOTIDE SEQUENCE [LARGE SCALE GENOMIC DNA]</scope>
    <source>
        <strain evidence="11">DSM 14884 / JCM 11576 / T1</strain>
    </source>
</reference>
<evidence type="ECO:0000256" key="6">
    <source>
        <dbReference type="ARBA" id="ARBA00022989"/>
    </source>
</evidence>
<evidence type="ECO:0000256" key="8">
    <source>
        <dbReference type="RuleBase" id="RU363043"/>
    </source>
</evidence>
<dbReference type="AlphaFoldDB" id="F2NQ34"/>
<dbReference type="GO" id="GO:0005886">
    <property type="term" value="C:plasma membrane"/>
    <property type="evidence" value="ECO:0007669"/>
    <property type="project" value="UniProtKB-SubCell"/>
</dbReference>
<dbReference type="Proteomes" id="UP000007030">
    <property type="component" value="Chromosome"/>
</dbReference>
<dbReference type="HOGENOM" id="CLU_033621_2_1_0"/>
<evidence type="ECO:0000256" key="2">
    <source>
        <dbReference type="ARBA" id="ARBA00007069"/>
    </source>
</evidence>
<dbReference type="InterPro" id="IPR000515">
    <property type="entry name" value="MetI-like"/>
</dbReference>
<evidence type="ECO:0000256" key="1">
    <source>
        <dbReference type="ARBA" id="ARBA00004651"/>
    </source>
</evidence>
<dbReference type="Pfam" id="PF00528">
    <property type="entry name" value="BPD_transp_1"/>
    <property type="match status" value="1"/>
</dbReference>
<feature type="transmembrane region" description="Helical" evidence="8">
    <location>
        <begin position="261"/>
        <end position="284"/>
    </location>
</feature>
<dbReference type="RefSeq" id="WP_013703397.1">
    <property type="nucleotide sequence ID" value="NC_015387.1"/>
</dbReference>
<proteinExistence type="inferred from homology"/>